<gene>
    <name evidence="3" type="ORF">P43SY_008348</name>
</gene>
<proteinExistence type="predicted"/>
<feature type="chain" id="PRO_5042034329" evidence="2">
    <location>
        <begin position="21"/>
        <end position="93"/>
    </location>
</feature>
<dbReference type="AlphaFoldDB" id="A0AAD5QD72"/>
<reference evidence="3" key="1">
    <citation type="submission" date="2021-12" db="EMBL/GenBank/DDBJ databases">
        <title>Prjna785345.</title>
        <authorList>
            <person name="Rujirawat T."/>
            <person name="Krajaejun T."/>
        </authorList>
    </citation>
    <scope>NUCLEOTIDE SEQUENCE</scope>
    <source>
        <strain evidence="3">Pi057C3</strain>
    </source>
</reference>
<feature type="signal peptide" evidence="2">
    <location>
        <begin position="1"/>
        <end position="20"/>
    </location>
</feature>
<keyword evidence="4" id="KW-1185">Reference proteome</keyword>
<organism evidence="3 4">
    <name type="scientific">Pythium insidiosum</name>
    <name type="common">Pythiosis disease agent</name>
    <dbReference type="NCBI Taxonomy" id="114742"/>
    <lineage>
        <taxon>Eukaryota</taxon>
        <taxon>Sar</taxon>
        <taxon>Stramenopiles</taxon>
        <taxon>Oomycota</taxon>
        <taxon>Peronosporomycetes</taxon>
        <taxon>Pythiales</taxon>
        <taxon>Pythiaceae</taxon>
        <taxon>Pythium</taxon>
    </lineage>
</organism>
<keyword evidence="2" id="KW-0732">Signal</keyword>
<keyword evidence="1" id="KW-1133">Transmembrane helix</keyword>
<evidence type="ECO:0000256" key="2">
    <source>
        <dbReference type="SAM" id="SignalP"/>
    </source>
</evidence>
<evidence type="ECO:0000313" key="3">
    <source>
        <dbReference type="EMBL" id="KAJ0406097.1"/>
    </source>
</evidence>
<evidence type="ECO:0000313" key="4">
    <source>
        <dbReference type="Proteomes" id="UP001209570"/>
    </source>
</evidence>
<feature type="transmembrane region" description="Helical" evidence="1">
    <location>
        <begin position="34"/>
        <end position="54"/>
    </location>
</feature>
<comment type="caution">
    <text evidence="3">The sequence shown here is derived from an EMBL/GenBank/DDBJ whole genome shotgun (WGS) entry which is preliminary data.</text>
</comment>
<dbReference type="EMBL" id="JAKCXM010000036">
    <property type="protein sequence ID" value="KAJ0406097.1"/>
    <property type="molecule type" value="Genomic_DNA"/>
</dbReference>
<name>A0AAD5QD72_PYTIN</name>
<sequence length="93" mass="10177">MSAALFLMVLLLVAPGIALGLTYMCTASSTAVQVVGYILLAVSVLVFCGLVYWYQKKGGSERWHGFLERKAAEREERKAAEREQKELAGPNAV</sequence>
<dbReference type="Proteomes" id="UP001209570">
    <property type="component" value="Unassembled WGS sequence"/>
</dbReference>
<evidence type="ECO:0000256" key="1">
    <source>
        <dbReference type="SAM" id="Phobius"/>
    </source>
</evidence>
<accession>A0AAD5QD72</accession>
<protein>
    <submittedName>
        <fullName evidence="3">Uncharacterized protein</fullName>
    </submittedName>
</protein>
<keyword evidence="1" id="KW-0472">Membrane</keyword>
<keyword evidence="1" id="KW-0812">Transmembrane</keyword>